<dbReference type="PANTHER" id="PTHR45858">
    <property type="entry name" value="FERM DOMAIN CONTAINING PROTEIN"/>
    <property type="match status" value="1"/>
</dbReference>
<dbReference type="InterPro" id="IPR035963">
    <property type="entry name" value="FERM_2"/>
</dbReference>
<dbReference type="PRINTS" id="PR00935">
    <property type="entry name" value="BAND41"/>
</dbReference>
<evidence type="ECO:0000313" key="2">
    <source>
        <dbReference type="Ensembl" id="ENSATEP00000022647.2"/>
    </source>
</evidence>
<dbReference type="FunFam" id="1.20.80.10:FF:000005">
    <property type="entry name" value="FERM, RhoGEF and pleckstrin domain-containing protein 1"/>
    <property type="match status" value="1"/>
</dbReference>
<dbReference type="OrthoDB" id="9990815at2759"/>
<dbReference type="FunFam" id="2.30.29.30:FF:000002">
    <property type="entry name" value="Band 4.1-like protein 5 isoform 1"/>
    <property type="match status" value="1"/>
</dbReference>
<protein>
    <recommendedName>
        <fullName evidence="1">FERM domain-containing protein</fullName>
    </recommendedName>
</protein>
<dbReference type="Pfam" id="PF00373">
    <property type="entry name" value="FERM_M"/>
    <property type="match status" value="1"/>
</dbReference>
<dbReference type="SUPFAM" id="SSF50729">
    <property type="entry name" value="PH domain-like"/>
    <property type="match status" value="1"/>
</dbReference>
<dbReference type="PANTHER" id="PTHR45858:SF1">
    <property type="entry name" value="FERM DOMAIN-CONTAINING PROTEIN 7"/>
    <property type="match status" value="1"/>
</dbReference>
<sequence length="289" mass="33506">KVTMKTQFLTPQKVLGGDFFNKVCGHLKLLEKEYFGLEFRHHGGNYVWLELLKPLAKQIKCKSTYIRYCTIDFIIVAKCVCVCRYLFALQIKQDLSNGSLTCNDNSAALLVSHILQSELGDYDEELDCQHLEMKQYVPNQEYLDHKIIKLHKKHRGTSPAHSDIQLLEVARKLDMYGIRPHPAHDGEGMRINLAVTHSGVLVFQGNTKINTFSWAKIRKLSFKRKHFLIKLHDQPSCKDTLEFSMASRDVCKSFWKMCVEYHAFFRLAEEPKAIRKTLLSCKGSSFRYR</sequence>
<dbReference type="STRING" id="64144.ENSATEP00000022647"/>
<dbReference type="InterPro" id="IPR019749">
    <property type="entry name" value="Band_41_domain"/>
</dbReference>
<dbReference type="InterPro" id="IPR051835">
    <property type="entry name" value="RAC1-GEF"/>
</dbReference>
<dbReference type="Ensembl" id="ENSATET00000023017.2">
    <property type="protein sequence ID" value="ENSATEP00000022647.2"/>
    <property type="gene ID" value="ENSATEG00000015711.3"/>
</dbReference>
<dbReference type="CDD" id="cd14473">
    <property type="entry name" value="FERM_B-lobe"/>
    <property type="match status" value="1"/>
</dbReference>
<dbReference type="AlphaFoldDB" id="A0A3Q1ILS2"/>
<reference evidence="2" key="3">
    <citation type="submission" date="2025-09" db="UniProtKB">
        <authorList>
            <consortium name="Ensembl"/>
        </authorList>
    </citation>
    <scope>IDENTIFICATION</scope>
</reference>
<dbReference type="SUPFAM" id="SSF54236">
    <property type="entry name" value="Ubiquitin-like"/>
    <property type="match status" value="1"/>
</dbReference>
<dbReference type="Proteomes" id="UP000265040">
    <property type="component" value="Chromosome 18"/>
</dbReference>
<dbReference type="InterPro" id="IPR029071">
    <property type="entry name" value="Ubiquitin-like_domsf"/>
</dbReference>
<dbReference type="Pfam" id="PF09380">
    <property type="entry name" value="FERM_C"/>
    <property type="match status" value="1"/>
</dbReference>
<evidence type="ECO:0000259" key="1">
    <source>
        <dbReference type="PROSITE" id="PS50057"/>
    </source>
</evidence>
<organism evidence="2 3">
    <name type="scientific">Anabas testudineus</name>
    <name type="common">Climbing perch</name>
    <name type="synonym">Anthias testudineus</name>
    <dbReference type="NCBI Taxonomy" id="64144"/>
    <lineage>
        <taxon>Eukaryota</taxon>
        <taxon>Metazoa</taxon>
        <taxon>Chordata</taxon>
        <taxon>Craniata</taxon>
        <taxon>Vertebrata</taxon>
        <taxon>Euteleostomi</taxon>
        <taxon>Actinopterygii</taxon>
        <taxon>Neopterygii</taxon>
        <taxon>Teleostei</taxon>
        <taxon>Neoteleostei</taxon>
        <taxon>Acanthomorphata</taxon>
        <taxon>Anabantaria</taxon>
        <taxon>Anabantiformes</taxon>
        <taxon>Anabantoidei</taxon>
        <taxon>Anabantidae</taxon>
        <taxon>Anabas</taxon>
    </lineage>
</organism>
<dbReference type="Gene3D" id="3.10.20.90">
    <property type="entry name" value="Phosphatidylinositol 3-kinase Catalytic Subunit, Chain A, domain 1"/>
    <property type="match status" value="1"/>
</dbReference>
<dbReference type="InterPro" id="IPR018979">
    <property type="entry name" value="FERM_N"/>
</dbReference>
<dbReference type="Pfam" id="PF09379">
    <property type="entry name" value="FERM_N"/>
    <property type="match status" value="1"/>
</dbReference>
<dbReference type="SMART" id="SM00295">
    <property type="entry name" value="B41"/>
    <property type="match status" value="1"/>
</dbReference>
<dbReference type="InterPro" id="IPR018980">
    <property type="entry name" value="FERM_PH-like_C"/>
</dbReference>
<dbReference type="InParanoid" id="A0A3Q1ILS2"/>
<keyword evidence="3" id="KW-1185">Reference proteome</keyword>
<dbReference type="GeneTree" id="ENSGT00940000158972"/>
<feature type="domain" description="FERM" evidence="1">
    <location>
        <begin position="1"/>
        <end position="269"/>
    </location>
</feature>
<dbReference type="InterPro" id="IPR019748">
    <property type="entry name" value="FERM_central"/>
</dbReference>
<dbReference type="CDD" id="cd13193">
    <property type="entry name" value="FERM_C_FARP1-like"/>
    <property type="match status" value="1"/>
</dbReference>
<dbReference type="Gene3D" id="2.30.29.30">
    <property type="entry name" value="Pleckstrin-homology domain (PH domain)/Phosphotyrosine-binding domain (PTB)"/>
    <property type="match status" value="1"/>
</dbReference>
<dbReference type="InterPro" id="IPR041788">
    <property type="entry name" value="FARP1/FARP2/FRMD7_FERM_C"/>
</dbReference>
<dbReference type="Gene3D" id="1.20.80.10">
    <property type="match status" value="1"/>
</dbReference>
<dbReference type="SUPFAM" id="SSF47031">
    <property type="entry name" value="Second domain of FERM"/>
    <property type="match status" value="1"/>
</dbReference>
<dbReference type="InterPro" id="IPR011993">
    <property type="entry name" value="PH-like_dom_sf"/>
</dbReference>
<proteinExistence type="predicted"/>
<dbReference type="GO" id="GO:0005085">
    <property type="term" value="F:guanyl-nucleotide exchange factor activity"/>
    <property type="evidence" value="ECO:0007669"/>
    <property type="project" value="TreeGrafter"/>
</dbReference>
<reference evidence="2" key="1">
    <citation type="submission" date="2021-04" db="EMBL/GenBank/DDBJ databases">
        <authorList>
            <consortium name="Wellcome Sanger Institute Data Sharing"/>
        </authorList>
    </citation>
    <scope>NUCLEOTIDE SEQUENCE [LARGE SCALE GENOMIC DNA]</scope>
</reference>
<evidence type="ECO:0000313" key="3">
    <source>
        <dbReference type="Proteomes" id="UP000265040"/>
    </source>
</evidence>
<name>A0A3Q1ILS2_ANATE</name>
<dbReference type="PROSITE" id="PS50057">
    <property type="entry name" value="FERM_3"/>
    <property type="match status" value="1"/>
</dbReference>
<dbReference type="InterPro" id="IPR000299">
    <property type="entry name" value="FERM_domain"/>
</dbReference>
<dbReference type="SMART" id="SM01196">
    <property type="entry name" value="FERM_C"/>
    <property type="match status" value="1"/>
</dbReference>
<reference evidence="2" key="2">
    <citation type="submission" date="2025-08" db="UniProtKB">
        <authorList>
            <consortium name="Ensembl"/>
        </authorList>
    </citation>
    <scope>IDENTIFICATION</scope>
</reference>
<dbReference type="InterPro" id="IPR014352">
    <property type="entry name" value="FERM/acyl-CoA-bd_prot_sf"/>
</dbReference>
<accession>A0A3Q1ILS2</accession>